<evidence type="ECO:0000259" key="6">
    <source>
        <dbReference type="Pfam" id="PF18018"/>
    </source>
</evidence>
<sequence length="451" mass="50687">MSTEKVLHRDTCEYKNLSEKFTISSTDYSRQFAPMYMVRLKTLRQPLKELARKKWGSDIPIIELYQLQEGEVEEARKCVIIGTLYKQQTLKPNILKEISEEYQLELQPTLTYFADESDSLVLEDELQRITLSGVIDAHKMVTGIVLAALGMDDKQGTFTVEDYCFHVPKERVYKPIASPDKYVLVVSGLSIGNSTSGSSSMCAEIMLELLRGQAGSPEDQERMSHVVRAIFAGNSMQDNSQANMQSRKLRNVQVETQDSLISSTLRLDDYFAELVTSIDVDIMPGEFDPCSHMLPQQPFHPCLFPKASLYNTMHLVTNPYKCEIGNRLILGTSGQPISDMHSLSTVACRLELLENCVRWGHVAPTAPDTLHSYPCFENDPFIMEHCPDIFFAGNQPELKTKVITTDGGQKVRLICLPSFAETQTAVLVNLNTLDCHPLSFSINLPSSVVER</sequence>
<dbReference type="GO" id="GO:0003677">
    <property type="term" value="F:DNA binding"/>
    <property type="evidence" value="ECO:0007669"/>
    <property type="project" value="InterPro"/>
</dbReference>
<dbReference type="PANTHER" id="PTHR10416:SF0">
    <property type="entry name" value="DNA POLYMERASE DELTA SUBUNIT 2"/>
    <property type="match status" value="1"/>
</dbReference>
<dbReference type="Gene3D" id="3.60.21.50">
    <property type="match status" value="1"/>
</dbReference>
<dbReference type="GO" id="GO:0006271">
    <property type="term" value="P:DNA strand elongation involved in DNA replication"/>
    <property type="evidence" value="ECO:0007669"/>
    <property type="project" value="TreeGrafter"/>
</dbReference>
<dbReference type="InterPro" id="IPR041863">
    <property type="entry name" value="PolD2_C"/>
</dbReference>
<keyword evidence="4" id="KW-0539">Nucleus</keyword>
<feature type="domain" description="DNA polymerase delta subunit OB-fold" evidence="6">
    <location>
        <begin position="31"/>
        <end position="163"/>
    </location>
</feature>
<evidence type="ECO:0000259" key="5">
    <source>
        <dbReference type="Pfam" id="PF04042"/>
    </source>
</evidence>
<evidence type="ECO:0000256" key="4">
    <source>
        <dbReference type="ARBA" id="ARBA00023242"/>
    </source>
</evidence>
<dbReference type="InterPro" id="IPR007185">
    <property type="entry name" value="DNA_pol_a/d/e_bsu"/>
</dbReference>
<evidence type="ECO:0008006" key="9">
    <source>
        <dbReference type="Google" id="ProtNLM"/>
    </source>
</evidence>
<accession>A0A8S1C9Q2</accession>
<comment type="similarity">
    <text evidence="2">Belongs to the DNA polymerase delta/II small subunit family.</text>
</comment>
<feature type="domain" description="DNA polymerase alpha/delta/epsilon subunit B" evidence="5">
    <location>
        <begin position="183"/>
        <end position="397"/>
    </location>
</feature>
<dbReference type="InterPro" id="IPR040663">
    <property type="entry name" value="DNA_pol_D_N"/>
</dbReference>
<dbReference type="OrthoDB" id="3763at2759"/>
<dbReference type="Proteomes" id="UP000494165">
    <property type="component" value="Unassembled WGS sequence"/>
</dbReference>
<dbReference type="InterPro" id="IPR024826">
    <property type="entry name" value="DNA_pol_delta/II_ssu"/>
</dbReference>
<dbReference type="EMBL" id="CADEPI010000021">
    <property type="protein sequence ID" value="CAB3365521.1"/>
    <property type="molecule type" value="Genomic_DNA"/>
</dbReference>
<comment type="caution">
    <text evidence="7">The sequence shown here is derived from an EMBL/GenBank/DDBJ whole genome shotgun (WGS) entry which is preliminary data.</text>
</comment>
<evidence type="ECO:0000256" key="1">
    <source>
        <dbReference type="ARBA" id="ARBA00004123"/>
    </source>
</evidence>
<evidence type="ECO:0000313" key="8">
    <source>
        <dbReference type="Proteomes" id="UP000494165"/>
    </source>
</evidence>
<dbReference type="PANTHER" id="PTHR10416">
    <property type="entry name" value="DNA POLYMERASE DELTA SUBUNIT 2"/>
    <property type="match status" value="1"/>
</dbReference>
<protein>
    <recommendedName>
        <fullName evidence="9">DNA polymerase delta subunit 2</fullName>
    </recommendedName>
</protein>
<reference evidence="7 8" key="1">
    <citation type="submission" date="2020-04" db="EMBL/GenBank/DDBJ databases">
        <authorList>
            <person name="Alioto T."/>
            <person name="Alioto T."/>
            <person name="Gomez Garrido J."/>
        </authorList>
    </citation>
    <scope>NUCLEOTIDE SEQUENCE [LARGE SCALE GENOMIC DNA]</scope>
</reference>
<evidence type="ECO:0000256" key="2">
    <source>
        <dbReference type="ARBA" id="ARBA00006035"/>
    </source>
</evidence>
<name>A0A8S1C9Q2_9INSE</name>
<dbReference type="CDD" id="cd07387">
    <property type="entry name" value="MPP_PolD2_C"/>
    <property type="match status" value="1"/>
</dbReference>
<dbReference type="Pfam" id="PF18018">
    <property type="entry name" value="DNA_pol_D_N"/>
    <property type="match status" value="1"/>
</dbReference>
<gene>
    <name evidence="7" type="ORF">CLODIP_2_CD05524</name>
</gene>
<dbReference type="AlphaFoldDB" id="A0A8S1C9Q2"/>
<keyword evidence="3" id="KW-0235">DNA replication</keyword>
<dbReference type="Pfam" id="PF04042">
    <property type="entry name" value="DNA_pol_E_B"/>
    <property type="match status" value="1"/>
</dbReference>
<dbReference type="GO" id="GO:0043625">
    <property type="term" value="C:delta DNA polymerase complex"/>
    <property type="evidence" value="ECO:0007669"/>
    <property type="project" value="TreeGrafter"/>
</dbReference>
<keyword evidence="8" id="KW-1185">Reference proteome</keyword>
<proteinExistence type="inferred from homology"/>
<evidence type="ECO:0000256" key="3">
    <source>
        <dbReference type="ARBA" id="ARBA00022705"/>
    </source>
</evidence>
<comment type="subcellular location">
    <subcellularLocation>
        <location evidence="1">Nucleus</location>
    </subcellularLocation>
</comment>
<organism evidence="7 8">
    <name type="scientific">Cloeon dipterum</name>
    <dbReference type="NCBI Taxonomy" id="197152"/>
    <lineage>
        <taxon>Eukaryota</taxon>
        <taxon>Metazoa</taxon>
        <taxon>Ecdysozoa</taxon>
        <taxon>Arthropoda</taxon>
        <taxon>Hexapoda</taxon>
        <taxon>Insecta</taxon>
        <taxon>Pterygota</taxon>
        <taxon>Palaeoptera</taxon>
        <taxon>Ephemeroptera</taxon>
        <taxon>Pisciforma</taxon>
        <taxon>Baetidae</taxon>
        <taxon>Cloeon</taxon>
    </lineage>
</organism>
<evidence type="ECO:0000313" key="7">
    <source>
        <dbReference type="EMBL" id="CAB3365521.1"/>
    </source>
</evidence>